<sequence length="112" mass="12403">HANDNGGEVSFGMDENTCNKQAVTVDSGVKLEKNNGKESNDFHESETSIPDDCDSPEFQIALALLQKFDRKPPRKNQQPPSNSGSYILVKGPQIPDRIIKHCFDYSTTSGYI</sequence>
<proteinExistence type="predicted"/>
<accession>A0A392PDG8</accession>
<protein>
    <submittedName>
        <fullName evidence="2">Protein FAM63A</fullName>
    </submittedName>
</protein>
<dbReference type="Proteomes" id="UP000265520">
    <property type="component" value="Unassembled WGS sequence"/>
</dbReference>
<evidence type="ECO:0000313" key="3">
    <source>
        <dbReference type="Proteomes" id="UP000265520"/>
    </source>
</evidence>
<feature type="region of interest" description="Disordered" evidence="1">
    <location>
        <begin position="28"/>
        <end position="53"/>
    </location>
</feature>
<feature type="compositionally biased region" description="Basic and acidic residues" evidence="1">
    <location>
        <begin position="29"/>
        <end position="46"/>
    </location>
</feature>
<organism evidence="2 3">
    <name type="scientific">Trifolium medium</name>
    <dbReference type="NCBI Taxonomy" id="97028"/>
    <lineage>
        <taxon>Eukaryota</taxon>
        <taxon>Viridiplantae</taxon>
        <taxon>Streptophyta</taxon>
        <taxon>Embryophyta</taxon>
        <taxon>Tracheophyta</taxon>
        <taxon>Spermatophyta</taxon>
        <taxon>Magnoliopsida</taxon>
        <taxon>eudicotyledons</taxon>
        <taxon>Gunneridae</taxon>
        <taxon>Pentapetalae</taxon>
        <taxon>rosids</taxon>
        <taxon>fabids</taxon>
        <taxon>Fabales</taxon>
        <taxon>Fabaceae</taxon>
        <taxon>Papilionoideae</taxon>
        <taxon>50 kb inversion clade</taxon>
        <taxon>NPAAA clade</taxon>
        <taxon>Hologalegina</taxon>
        <taxon>IRL clade</taxon>
        <taxon>Trifolieae</taxon>
        <taxon>Trifolium</taxon>
    </lineage>
</organism>
<feature type="region of interest" description="Disordered" evidence="1">
    <location>
        <begin position="67"/>
        <end position="89"/>
    </location>
</feature>
<feature type="compositionally biased region" description="Polar residues" evidence="1">
    <location>
        <begin position="75"/>
        <end position="85"/>
    </location>
</feature>
<dbReference type="EMBL" id="LXQA010075269">
    <property type="protein sequence ID" value="MCI10181.1"/>
    <property type="molecule type" value="Genomic_DNA"/>
</dbReference>
<comment type="caution">
    <text evidence="2">The sequence shown here is derived from an EMBL/GenBank/DDBJ whole genome shotgun (WGS) entry which is preliminary data.</text>
</comment>
<dbReference type="AlphaFoldDB" id="A0A392PDG8"/>
<keyword evidence="3" id="KW-1185">Reference proteome</keyword>
<evidence type="ECO:0000256" key="1">
    <source>
        <dbReference type="SAM" id="MobiDB-lite"/>
    </source>
</evidence>
<reference evidence="2 3" key="1">
    <citation type="journal article" date="2018" name="Front. Plant Sci.">
        <title>Red Clover (Trifolium pratense) and Zigzag Clover (T. medium) - A Picture of Genomic Similarities and Differences.</title>
        <authorList>
            <person name="Dluhosova J."/>
            <person name="Istvanek J."/>
            <person name="Nedelnik J."/>
            <person name="Repkova J."/>
        </authorList>
    </citation>
    <scope>NUCLEOTIDE SEQUENCE [LARGE SCALE GENOMIC DNA]</scope>
    <source>
        <strain evidence="3">cv. 10/8</strain>
        <tissue evidence="2">Leaf</tissue>
    </source>
</reference>
<name>A0A392PDG8_9FABA</name>
<feature type="non-terminal residue" evidence="2">
    <location>
        <position position="1"/>
    </location>
</feature>
<evidence type="ECO:0000313" key="2">
    <source>
        <dbReference type="EMBL" id="MCI10181.1"/>
    </source>
</evidence>